<evidence type="ECO:0000259" key="6">
    <source>
        <dbReference type="PROSITE" id="PS51935"/>
    </source>
</evidence>
<dbReference type="Gene3D" id="3.90.1720.10">
    <property type="entry name" value="endopeptidase domain like (from Nostoc punctiforme)"/>
    <property type="match status" value="1"/>
</dbReference>
<keyword evidence="2" id="KW-0645">Protease</keyword>
<evidence type="ECO:0000256" key="4">
    <source>
        <dbReference type="ARBA" id="ARBA00022807"/>
    </source>
</evidence>
<evidence type="ECO:0000313" key="8">
    <source>
        <dbReference type="EMBL" id="GAA3380289.1"/>
    </source>
</evidence>
<evidence type="ECO:0000256" key="3">
    <source>
        <dbReference type="ARBA" id="ARBA00022801"/>
    </source>
</evidence>
<feature type="region of interest" description="Disordered" evidence="5">
    <location>
        <begin position="204"/>
        <end position="223"/>
    </location>
</feature>
<dbReference type="EMBL" id="BAAAYL010000001">
    <property type="protein sequence ID" value="GAA3367406.1"/>
    <property type="molecule type" value="Genomic_DNA"/>
</dbReference>
<organism evidence="7 9">
    <name type="scientific">Streptomyces sannanensis</name>
    <dbReference type="NCBI Taxonomy" id="285536"/>
    <lineage>
        <taxon>Bacteria</taxon>
        <taxon>Bacillati</taxon>
        <taxon>Actinomycetota</taxon>
        <taxon>Actinomycetes</taxon>
        <taxon>Kitasatosporales</taxon>
        <taxon>Streptomycetaceae</taxon>
        <taxon>Streptomyces</taxon>
    </lineage>
</organism>
<feature type="domain" description="NlpC/P60" evidence="6">
    <location>
        <begin position="52"/>
        <end position="208"/>
    </location>
</feature>
<dbReference type="InterPro" id="IPR038765">
    <property type="entry name" value="Papain-like_cys_pep_sf"/>
</dbReference>
<evidence type="ECO:0000256" key="2">
    <source>
        <dbReference type="ARBA" id="ARBA00022670"/>
    </source>
</evidence>
<comment type="similarity">
    <text evidence="1">Belongs to the peptidase C40 family.</text>
</comment>
<evidence type="ECO:0000313" key="9">
    <source>
        <dbReference type="Proteomes" id="UP001499990"/>
    </source>
</evidence>
<protein>
    <recommendedName>
        <fullName evidence="6">NlpC/P60 domain-containing protein</fullName>
    </recommendedName>
</protein>
<name>A0ABP6S3M6_9ACTN</name>
<evidence type="ECO:0000313" key="7">
    <source>
        <dbReference type="EMBL" id="GAA3367406.1"/>
    </source>
</evidence>
<dbReference type="PANTHER" id="PTHR47359">
    <property type="entry name" value="PEPTIDOGLYCAN DL-ENDOPEPTIDASE CWLO"/>
    <property type="match status" value="1"/>
</dbReference>
<comment type="caution">
    <text evidence="7">The sequence shown here is derived from an EMBL/GenBank/DDBJ whole genome shotgun (WGS) entry which is preliminary data.</text>
</comment>
<proteinExistence type="inferred from homology"/>
<gene>
    <name evidence="7" type="ORF">GCM10020367_01530</name>
    <name evidence="8" type="ORF">GCM10020367_67310</name>
</gene>
<reference evidence="7" key="3">
    <citation type="submission" date="2023-12" db="EMBL/GenBank/DDBJ databases">
        <authorList>
            <person name="Sun Q."/>
            <person name="Inoue M."/>
        </authorList>
    </citation>
    <scope>NUCLEOTIDE SEQUENCE</scope>
    <source>
        <strain evidence="7">JCM 9651</strain>
    </source>
</reference>
<dbReference type="SUPFAM" id="SSF54001">
    <property type="entry name" value="Cysteine proteinases"/>
    <property type="match status" value="1"/>
</dbReference>
<evidence type="ECO:0000256" key="1">
    <source>
        <dbReference type="ARBA" id="ARBA00007074"/>
    </source>
</evidence>
<evidence type="ECO:0000256" key="5">
    <source>
        <dbReference type="SAM" id="MobiDB-lite"/>
    </source>
</evidence>
<dbReference type="InterPro" id="IPR051794">
    <property type="entry name" value="PG_Endopeptidase_C40"/>
</dbReference>
<reference evidence="7" key="1">
    <citation type="journal article" date="2014" name="Int. J. Syst. Evol. Microbiol.">
        <title>Complete genome of a new Firmicutes species belonging to the dominant human colonic microbiota ('Ruminococcus bicirculans') reveals two chromosomes and a selective capacity to utilize plant glucans.</title>
        <authorList>
            <consortium name="NISC Comparative Sequencing Program"/>
            <person name="Wegmann U."/>
            <person name="Louis P."/>
            <person name="Goesmann A."/>
            <person name="Henrissat B."/>
            <person name="Duncan S.H."/>
            <person name="Flint H.J."/>
        </authorList>
    </citation>
    <scope>NUCLEOTIDE SEQUENCE</scope>
    <source>
        <strain evidence="7">JCM 9651</strain>
    </source>
</reference>
<accession>A0ABP6S3M6</accession>
<keyword evidence="3" id="KW-0378">Hydrolase</keyword>
<sequence length="411" mass="43282">MTTRVNFLSRWPVAPLRWAALLSLLVSVGVFFAGAGAAQAAPACEVLSTGAAPQATAAVRSACGLIGTPYSWGGGHGAQPGPTYGICDASNGAPYDCNVRGLDCSGMVRYAYKLAVGEDVINGTSRTQWPSSRAVARYYRADGTAPLLPGDLVFFGNTASTIHHVAMYLGQGWIVEAPYSGGYVQVAALSSHGDYYGAIRLYGPGDSSPEPTPTPTPPPSGGGQYWVDTFANAPVYGSPTSTTSTGTLYQGTNYVFCKAWGREVSSGSSYNHWWLKTDPDVGPGGQWVSAFHLSRWGNDVAKDNSGVTIPDCQGGGAPPATGKYWVDTFANAPVYGSPTSTTSTGTLYQGTNYVFCKAWGREVSSGSSYNHWWLKTDPDVGPGGQWVSAFHLSRWGNDVAKDNSGVTIPDC</sequence>
<dbReference type="RefSeq" id="WP_345033749.1">
    <property type="nucleotide sequence ID" value="NZ_BAAAYL010000001.1"/>
</dbReference>
<reference evidence="9" key="2">
    <citation type="journal article" date="2019" name="Int. J. Syst. Evol. Microbiol.">
        <title>The Global Catalogue of Microorganisms (GCM) 10K type strain sequencing project: providing services to taxonomists for standard genome sequencing and annotation.</title>
        <authorList>
            <consortium name="The Broad Institute Genomics Platform"/>
            <consortium name="The Broad Institute Genome Sequencing Center for Infectious Disease"/>
            <person name="Wu L."/>
            <person name="Ma J."/>
        </authorList>
    </citation>
    <scope>NUCLEOTIDE SEQUENCE [LARGE SCALE GENOMIC DNA]</scope>
    <source>
        <strain evidence="9">JCM 9651</strain>
    </source>
</reference>
<dbReference type="EMBL" id="BAAAYL010000001">
    <property type="protein sequence ID" value="GAA3380289.1"/>
    <property type="molecule type" value="Genomic_DNA"/>
</dbReference>
<dbReference type="InterPro" id="IPR000064">
    <property type="entry name" value="NLP_P60_dom"/>
</dbReference>
<dbReference type="Pfam" id="PF00877">
    <property type="entry name" value="NLPC_P60"/>
    <property type="match status" value="1"/>
</dbReference>
<keyword evidence="9" id="KW-1185">Reference proteome</keyword>
<feature type="compositionally biased region" description="Pro residues" evidence="5">
    <location>
        <begin position="210"/>
        <end position="220"/>
    </location>
</feature>
<dbReference type="PANTHER" id="PTHR47359:SF3">
    <property type="entry name" value="NLP_P60 DOMAIN-CONTAINING PROTEIN-RELATED"/>
    <property type="match status" value="1"/>
</dbReference>
<dbReference type="PROSITE" id="PS51935">
    <property type="entry name" value="NLPC_P60"/>
    <property type="match status" value="1"/>
</dbReference>
<dbReference type="Proteomes" id="UP001499990">
    <property type="component" value="Unassembled WGS sequence"/>
</dbReference>
<keyword evidence="4" id="KW-0788">Thiol protease</keyword>